<gene>
    <name evidence="2" type="ORF">ATL45_5755</name>
    <name evidence="3" type="ORF">SAMN05421805_13323</name>
</gene>
<evidence type="ECO:0000313" key="2">
    <source>
        <dbReference type="EMBL" id="RKT87343.1"/>
    </source>
</evidence>
<evidence type="ECO:0000256" key="1">
    <source>
        <dbReference type="SAM" id="MobiDB-lite"/>
    </source>
</evidence>
<evidence type="ECO:0000313" key="5">
    <source>
        <dbReference type="Proteomes" id="UP000270697"/>
    </source>
</evidence>
<reference evidence="3 4" key="1">
    <citation type="submission" date="2016-10" db="EMBL/GenBank/DDBJ databases">
        <authorList>
            <person name="de Groot N.N."/>
        </authorList>
    </citation>
    <scope>NUCLEOTIDE SEQUENCE [LARGE SCALE GENOMIC DNA]</scope>
    <source>
        <strain evidence="3 4">CPCC 201259</strain>
    </source>
</reference>
<accession>A0A1I5LTU0</accession>
<feature type="compositionally biased region" description="Basic residues" evidence="1">
    <location>
        <begin position="178"/>
        <end position="198"/>
    </location>
</feature>
<evidence type="ECO:0000313" key="4">
    <source>
        <dbReference type="Proteomes" id="UP000199398"/>
    </source>
</evidence>
<dbReference type="EMBL" id="FOUP01000033">
    <property type="protein sequence ID" value="SFP00690.1"/>
    <property type="molecule type" value="Genomic_DNA"/>
</dbReference>
<feature type="region of interest" description="Disordered" evidence="1">
    <location>
        <begin position="92"/>
        <end position="208"/>
    </location>
</feature>
<dbReference type="Proteomes" id="UP000199398">
    <property type="component" value="Unassembled WGS sequence"/>
</dbReference>
<dbReference type="STRING" id="455193.SAMN05421805_13323"/>
<dbReference type="Proteomes" id="UP000270697">
    <property type="component" value="Unassembled WGS sequence"/>
</dbReference>
<organism evidence="3 4">
    <name type="scientific">Saccharopolyspora antimicrobica</name>
    <dbReference type="NCBI Taxonomy" id="455193"/>
    <lineage>
        <taxon>Bacteria</taxon>
        <taxon>Bacillati</taxon>
        <taxon>Actinomycetota</taxon>
        <taxon>Actinomycetes</taxon>
        <taxon>Pseudonocardiales</taxon>
        <taxon>Pseudonocardiaceae</taxon>
        <taxon>Saccharopolyspora</taxon>
    </lineage>
</organism>
<evidence type="ECO:0000313" key="3">
    <source>
        <dbReference type="EMBL" id="SFP00690.1"/>
    </source>
</evidence>
<reference evidence="2 5" key="2">
    <citation type="submission" date="2018-10" db="EMBL/GenBank/DDBJ databases">
        <title>Sequencing the genomes of 1000 actinobacteria strains.</title>
        <authorList>
            <person name="Klenk H.-P."/>
        </authorList>
    </citation>
    <scope>NUCLEOTIDE SEQUENCE [LARGE SCALE GENOMIC DNA]</scope>
    <source>
        <strain evidence="2 5">DSM 45119</strain>
    </source>
</reference>
<keyword evidence="5" id="KW-1185">Reference proteome</keyword>
<protein>
    <submittedName>
        <fullName evidence="3">Uncharacterized protein</fullName>
    </submittedName>
</protein>
<feature type="compositionally biased region" description="Basic residues" evidence="1">
    <location>
        <begin position="102"/>
        <end position="111"/>
    </location>
</feature>
<sequence length="281" mass="31234">MRSSGGVLPQDRAPLFLTHRFLGPLSWNGPVPAHSDGIGLAIHLSREVRQKSARAIKFRSGRIACSFSFRRHRAGSKRLDSLHAAERVQFQRSASFGSPHRGVSRNLRKSAARPGTPTPVASHRPQMFRQRPRTRSELERASRPASCQDRISTQPSGGLRACSSPRAVGEQAGQGCRRPARRRDRHAADRVRHRRTLPPRRSNSTPFAPMETIFPTLPEFEAALVGAIHPNPRWGTLLRHVESDISPKIVPGPDRRETSIVVSFDIGRALVYRVGDSRAQS</sequence>
<proteinExistence type="predicted"/>
<dbReference type="EMBL" id="RBXX01000002">
    <property type="protein sequence ID" value="RKT87343.1"/>
    <property type="molecule type" value="Genomic_DNA"/>
</dbReference>
<name>A0A1I5LTU0_9PSEU</name>
<dbReference type="AlphaFoldDB" id="A0A1I5LTU0"/>